<reference evidence="1 2" key="1">
    <citation type="journal article" date="2007" name="PLoS ONE">
        <title>Analysis of the neurotoxin complex genes in Clostridium botulinum A1-A4 and B1 strains: BoNT/A3, /Ba4 and /B1 clusters are located within plasmids.</title>
        <authorList>
            <person name="Smith T.J."/>
            <person name="Hill K.K."/>
            <person name="Foley B.T."/>
            <person name="Detter J.C."/>
            <person name="Munk A.C."/>
            <person name="Bruce D.C."/>
            <person name="Doggett N.A."/>
            <person name="Smith L.A."/>
            <person name="Marks J.D."/>
            <person name="Xie G."/>
            <person name="Brettin T.S."/>
        </authorList>
    </citation>
    <scope>NUCLEOTIDE SEQUENCE [LARGE SCALE GENOMIC DNA]</scope>
    <source>
        <strain evidence="2">Okra / Type B1</strain>
        <plasmid evidence="1 2">pCLD</plasmid>
    </source>
</reference>
<organism evidence="1 2">
    <name type="scientific">Clostridium botulinum (strain Okra / Type B1)</name>
    <dbReference type="NCBI Taxonomy" id="498213"/>
    <lineage>
        <taxon>Bacteria</taxon>
        <taxon>Bacillati</taxon>
        <taxon>Bacillota</taxon>
        <taxon>Clostridia</taxon>
        <taxon>Eubacteriales</taxon>
        <taxon>Clostridiaceae</taxon>
        <taxon>Clostridium</taxon>
    </lineage>
</organism>
<dbReference type="AlphaFoldDB" id="B1INM2"/>
<protein>
    <recommendedName>
        <fullName evidence="3">ASCH domain-containing protein</fullName>
    </recommendedName>
</protein>
<geneLocation type="plasmid" evidence="1 2">
    <name>pCLD</name>
</geneLocation>
<proteinExistence type="predicted"/>
<accession>B1INM2</accession>
<sequence length="221" mass="26337">MEKPILFNTEMVQAILEGRKTQTRRIIKNKYENADIQWFRNKYGTRLVYMQNDVEEPIKNPDGTTSHKLRAMEEIKEPYEIGDILYVRETWMIQSMKNFDKKVKFLYKAEPNKELNEVSLTSERYEDLIKYFCKNGWQPSLFMPKTAARIFLKVVGVRAEKLQALDYEEAIREGIKAGYDGWTSVFKDLWDSTVNKKDIDMYGWNSNPWVWVIEFEKIEKC</sequence>
<dbReference type="EMBL" id="CP000940">
    <property type="protein sequence ID" value="ACA47038.1"/>
    <property type="molecule type" value="Genomic_DNA"/>
</dbReference>
<dbReference type="Proteomes" id="UP000008541">
    <property type="component" value="Plasmid pCLD"/>
</dbReference>
<name>B1INM2_CLOBK</name>
<dbReference type="KEGG" id="cbb:CLD_A0045"/>
<dbReference type="HOGENOM" id="CLU_077247_0_0_9"/>
<evidence type="ECO:0000313" key="2">
    <source>
        <dbReference type="Proteomes" id="UP000008541"/>
    </source>
</evidence>
<dbReference type="RefSeq" id="WP_003404147.1">
    <property type="nucleotide sequence ID" value="NC_010379.1"/>
</dbReference>
<keyword evidence="1" id="KW-0614">Plasmid</keyword>
<gene>
    <name evidence="1" type="ordered locus">CLD_A0045</name>
</gene>
<evidence type="ECO:0000313" key="1">
    <source>
        <dbReference type="EMBL" id="ACA47038.1"/>
    </source>
</evidence>
<evidence type="ECO:0008006" key="3">
    <source>
        <dbReference type="Google" id="ProtNLM"/>
    </source>
</evidence>